<proteinExistence type="predicted"/>
<keyword evidence="2" id="KW-1185">Reference proteome</keyword>
<dbReference type="RefSeq" id="WP_186280519.1">
    <property type="nucleotide sequence ID" value="NZ_JACMSF010000002.1"/>
</dbReference>
<dbReference type="InterPro" id="IPR036890">
    <property type="entry name" value="HATPase_C_sf"/>
</dbReference>
<dbReference type="Gene3D" id="3.30.565.10">
    <property type="entry name" value="Histidine kinase-like ATPase, C-terminal domain"/>
    <property type="match status" value="1"/>
</dbReference>
<evidence type="ECO:0000313" key="2">
    <source>
        <dbReference type="Proteomes" id="UP000584670"/>
    </source>
</evidence>
<accession>A0A7X1IY20</accession>
<comment type="caution">
    <text evidence="1">The sequence shown here is derived from an EMBL/GenBank/DDBJ whole genome shotgun (WGS) entry which is preliminary data.</text>
</comment>
<sequence>MLAQHAPQAPVHEARLTLPSVEVSVPASRHFTEDRLSSWGVDADACASAALIVDELASKLSRR</sequence>
<protein>
    <submittedName>
        <fullName evidence="1">Uncharacterized protein</fullName>
    </submittedName>
</protein>
<name>A0A7X1IY20_9ACTN</name>
<dbReference type="Proteomes" id="UP000584670">
    <property type="component" value="Unassembled WGS sequence"/>
</dbReference>
<organism evidence="1 2">
    <name type="scientific">Streptomyces cupreus</name>
    <dbReference type="NCBI Taxonomy" id="2759956"/>
    <lineage>
        <taxon>Bacteria</taxon>
        <taxon>Bacillati</taxon>
        <taxon>Actinomycetota</taxon>
        <taxon>Actinomycetes</taxon>
        <taxon>Kitasatosporales</taxon>
        <taxon>Streptomycetaceae</taxon>
        <taxon>Streptomyces</taxon>
    </lineage>
</organism>
<gene>
    <name evidence="1" type="ORF">H4N64_03190</name>
</gene>
<dbReference type="AlphaFoldDB" id="A0A7X1IY20"/>
<reference evidence="1 2" key="1">
    <citation type="submission" date="2020-08" db="EMBL/GenBank/DDBJ databases">
        <title>Streptomyces sp. PSKA01 genome sequencing and assembly.</title>
        <authorList>
            <person name="Mandal S."/>
            <person name="Maiti P.K."/>
            <person name="Das P."/>
        </authorList>
    </citation>
    <scope>NUCLEOTIDE SEQUENCE [LARGE SCALE GENOMIC DNA]</scope>
    <source>
        <strain evidence="1 2">PSKA01</strain>
    </source>
</reference>
<dbReference type="EMBL" id="JACMSF010000002">
    <property type="protein sequence ID" value="MBC2900618.1"/>
    <property type="molecule type" value="Genomic_DNA"/>
</dbReference>
<evidence type="ECO:0000313" key="1">
    <source>
        <dbReference type="EMBL" id="MBC2900618.1"/>
    </source>
</evidence>